<dbReference type="Pfam" id="PF13242">
    <property type="entry name" value="Hydrolase_like"/>
    <property type="match status" value="1"/>
</dbReference>
<comment type="similarity">
    <text evidence="1">Belongs to the HAD-like hydrolase superfamily.</text>
</comment>
<dbReference type="AlphaFoldDB" id="A0A5C1QNT1"/>
<feature type="binding site" evidence="4">
    <location>
        <position position="13"/>
    </location>
    <ligand>
        <name>Mg(2+)</name>
        <dbReference type="ChEBI" id="CHEBI:18420"/>
    </ligand>
</feature>
<dbReference type="GO" id="GO:0046872">
    <property type="term" value="F:metal ion binding"/>
    <property type="evidence" value="ECO:0007669"/>
    <property type="project" value="UniProtKB-KW"/>
</dbReference>
<dbReference type="PIRSF" id="PIRSF000915">
    <property type="entry name" value="PGP-type_phosphatase"/>
    <property type="match status" value="1"/>
</dbReference>
<keyword evidence="6" id="KW-1185">Reference proteome</keyword>
<dbReference type="Pfam" id="PF13344">
    <property type="entry name" value="Hydrolase_6"/>
    <property type="match status" value="1"/>
</dbReference>
<dbReference type="GO" id="GO:0016791">
    <property type="term" value="F:phosphatase activity"/>
    <property type="evidence" value="ECO:0007669"/>
    <property type="project" value="TreeGrafter"/>
</dbReference>
<dbReference type="SUPFAM" id="SSF56784">
    <property type="entry name" value="HAD-like"/>
    <property type="match status" value="1"/>
</dbReference>
<dbReference type="InterPro" id="IPR006357">
    <property type="entry name" value="HAD-SF_hydro_IIA"/>
</dbReference>
<evidence type="ECO:0000256" key="1">
    <source>
        <dbReference type="PIRNR" id="PIRNR000915"/>
    </source>
</evidence>
<evidence type="ECO:0000256" key="2">
    <source>
        <dbReference type="PIRSR" id="PIRSR000915-1"/>
    </source>
</evidence>
<dbReference type="RefSeq" id="WP_149486306.1">
    <property type="nucleotide sequence ID" value="NZ_CP036150.1"/>
</dbReference>
<dbReference type="CDD" id="cd07530">
    <property type="entry name" value="HAD_Pase_UmpH-like"/>
    <property type="match status" value="1"/>
</dbReference>
<reference evidence="5 6" key="1">
    <citation type="submission" date="2019-02" db="EMBL/GenBank/DDBJ databases">
        <title>Complete Genome Sequence and Methylome Analysis of free living Spirochaetas.</title>
        <authorList>
            <person name="Fomenkov A."/>
            <person name="Dubinina G."/>
            <person name="Leshcheva N."/>
            <person name="Mikheeva N."/>
            <person name="Grabovich M."/>
            <person name="Vincze T."/>
            <person name="Roberts R.J."/>
        </authorList>
    </citation>
    <scope>NUCLEOTIDE SEQUENCE [LARGE SCALE GENOMIC DNA]</scope>
    <source>
        <strain evidence="5 6">K2</strain>
    </source>
</reference>
<evidence type="ECO:0000313" key="6">
    <source>
        <dbReference type="Proteomes" id="UP000324209"/>
    </source>
</evidence>
<keyword evidence="5" id="KW-0378">Hydrolase</keyword>
<keyword evidence="4" id="KW-0479">Metal-binding</keyword>
<dbReference type="SFLD" id="SFLDS00003">
    <property type="entry name" value="Haloacid_Dehalogenase"/>
    <property type="match status" value="1"/>
</dbReference>
<dbReference type="Proteomes" id="UP000324209">
    <property type="component" value="Chromosome"/>
</dbReference>
<dbReference type="PANTHER" id="PTHR19288:SF46">
    <property type="entry name" value="HALOACID DEHALOGENASE-LIKE HYDROLASE DOMAIN-CONTAINING PROTEIN 2"/>
    <property type="match status" value="1"/>
</dbReference>
<feature type="binding site" evidence="4">
    <location>
        <position position="15"/>
    </location>
    <ligand>
        <name>Mg(2+)</name>
        <dbReference type="ChEBI" id="CHEBI:18420"/>
    </ligand>
</feature>
<evidence type="ECO:0000256" key="4">
    <source>
        <dbReference type="PIRSR" id="PIRSR000915-3"/>
    </source>
</evidence>
<dbReference type="OrthoDB" id="9810449at2"/>
<keyword evidence="4" id="KW-0460">Magnesium</keyword>
<feature type="binding site" evidence="4">
    <location>
        <position position="209"/>
    </location>
    <ligand>
        <name>Mg(2+)</name>
        <dbReference type="ChEBI" id="CHEBI:18420"/>
    </ligand>
</feature>
<protein>
    <submittedName>
        <fullName evidence="5">HAD family hydrolase</fullName>
    </submittedName>
</protein>
<dbReference type="InterPro" id="IPR023214">
    <property type="entry name" value="HAD_sf"/>
</dbReference>
<feature type="binding site" evidence="3">
    <location>
        <position position="184"/>
    </location>
    <ligand>
        <name>substrate</name>
    </ligand>
</feature>
<proteinExistence type="inferred from homology"/>
<evidence type="ECO:0000256" key="3">
    <source>
        <dbReference type="PIRSR" id="PIRSR000915-2"/>
    </source>
</evidence>
<dbReference type="Gene3D" id="3.40.50.1000">
    <property type="entry name" value="HAD superfamily/HAD-like"/>
    <property type="match status" value="2"/>
</dbReference>
<dbReference type="SFLD" id="SFLDG01139">
    <property type="entry name" value="C2.A:_Pyridoxal_Phosphate_Phos"/>
    <property type="match status" value="1"/>
</dbReference>
<feature type="active site" description="Proton donor" evidence="2">
    <location>
        <position position="15"/>
    </location>
</feature>
<dbReference type="KEGG" id="ock:EXM22_09585"/>
<sequence>MDNLQSKNAFICDMDGVIYHGNKILPGVLDFVGWMQDMGKKFLFVTNASERSPMELQQKLSRLGIEVTRDHFYTSALATADFLKSQCPGGSAYVIGEAGLTNALYDAGFSMNDVNPDYVVVGDSRGYNMETLIHAVNLVRKGAKLIGTNPDLTGPVENGIVPSTGALISPIELSTGSKAYFVGKPNPLMMRSALKKLGCKREETAIVGDRMDTDIIAGIESEIDTVLVLSGVTSRSDIERFAYRPHYILDGVGDIPIIP</sequence>
<dbReference type="GO" id="GO:0005737">
    <property type="term" value="C:cytoplasm"/>
    <property type="evidence" value="ECO:0007669"/>
    <property type="project" value="TreeGrafter"/>
</dbReference>
<dbReference type="PANTHER" id="PTHR19288">
    <property type="entry name" value="4-NITROPHENYLPHOSPHATASE-RELATED"/>
    <property type="match status" value="1"/>
</dbReference>
<organism evidence="5 6">
    <name type="scientific">Oceanispirochaeta crateris</name>
    <dbReference type="NCBI Taxonomy" id="2518645"/>
    <lineage>
        <taxon>Bacteria</taxon>
        <taxon>Pseudomonadati</taxon>
        <taxon>Spirochaetota</taxon>
        <taxon>Spirochaetia</taxon>
        <taxon>Spirochaetales</taxon>
        <taxon>Spirochaetaceae</taxon>
        <taxon>Oceanispirochaeta</taxon>
    </lineage>
</organism>
<dbReference type="EMBL" id="CP036150">
    <property type="protein sequence ID" value="QEN08226.1"/>
    <property type="molecule type" value="Genomic_DNA"/>
</dbReference>
<feature type="active site" description="Nucleophile" evidence="2">
    <location>
        <position position="13"/>
    </location>
</feature>
<accession>A0A5C1QNT1</accession>
<dbReference type="NCBIfam" id="TIGR01460">
    <property type="entry name" value="HAD-SF-IIA"/>
    <property type="match status" value="1"/>
</dbReference>
<comment type="cofactor">
    <cofactor evidence="4">
        <name>Mg(2+)</name>
        <dbReference type="ChEBI" id="CHEBI:18420"/>
    </cofactor>
    <text evidence="4">Divalent metal ions. Mg(2+) is the most effective.</text>
</comment>
<name>A0A5C1QNT1_9SPIO</name>
<dbReference type="InterPro" id="IPR036412">
    <property type="entry name" value="HAD-like_sf"/>
</dbReference>
<evidence type="ECO:0000313" key="5">
    <source>
        <dbReference type="EMBL" id="QEN08226.1"/>
    </source>
</evidence>
<gene>
    <name evidence="5" type="ORF">EXM22_09585</name>
</gene>